<dbReference type="EMBL" id="JBHRVV010000001">
    <property type="protein sequence ID" value="MFC3460141.1"/>
    <property type="molecule type" value="Genomic_DNA"/>
</dbReference>
<dbReference type="InterPro" id="IPR005119">
    <property type="entry name" value="LysR_subst-bd"/>
</dbReference>
<dbReference type="PRINTS" id="PR00039">
    <property type="entry name" value="HTHLYSR"/>
</dbReference>
<reference evidence="7" key="1">
    <citation type="journal article" date="2019" name="Int. J. Syst. Evol. Microbiol.">
        <title>The Global Catalogue of Microorganisms (GCM) 10K type strain sequencing project: providing services to taxonomists for standard genome sequencing and annotation.</title>
        <authorList>
            <consortium name="The Broad Institute Genomics Platform"/>
            <consortium name="The Broad Institute Genome Sequencing Center for Infectious Disease"/>
            <person name="Wu L."/>
            <person name="Ma J."/>
        </authorList>
    </citation>
    <scope>NUCLEOTIDE SEQUENCE [LARGE SCALE GENOMIC DNA]</scope>
    <source>
        <strain evidence="7">CCM 7480</strain>
    </source>
</reference>
<dbReference type="InterPro" id="IPR036390">
    <property type="entry name" value="WH_DNA-bd_sf"/>
</dbReference>
<dbReference type="Pfam" id="PF00126">
    <property type="entry name" value="HTH_1"/>
    <property type="match status" value="1"/>
</dbReference>
<keyword evidence="4" id="KW-0804">Transcription</keyword>
<dbReference type="InterPro" id="IPR000847">
    <property type="entry name" value="LysR_HTH_N"/>
</dbReference>
<evidence type="ECO:0000313" key="7">
    <source>
        <dbReference type="Proteomes" id="UP001595665"/>
    </source>
</evidence>
<dbReference type="SUPFAM" id="SSF46785">
    <property type="entry name" value="Winged helix' DNA-binding domain"/>
    <property type="match status" value="1"/>
</dbReference>
<dbReference type="PANTHER" id="PTHR30118:SF15">
    <property type="entry name" value="TRANSCRIPTIONAL REGULATORY PROTEIN"/>
    <property type="match status" value="1"/>
</dbReference>
<dbReference type="Proteomes" id="UP001595665">
    <property type="component" value="Unassembled WGS sequence"/>
</dbReference>
<protein>
    <submittedName>
        <fullName evidence="6">LysR family transcriptional regulator</fullName>
    </submittedName>
</protein>
<dbReference type="InterPro" id="IPR050389">
    <property type="entry name" value="LysR-type_TF"/>
</dbReference>
<comment type="caution">
    <text evidence="6">The sequence shown here is derived from an EMBL/GenBank/DDBJ whole genome shotgun (WGS) entry which is preliminary data.</text>
</comment>
<dbReference type="RefSeq" id="WP_379736765.1">
    <property type="nucleotide sequence ID" value="NZ_JBHRVV010000001.1"/>
</dbReference>
<feature type="domain" description="HTH lysR-type" evidence="5">
    <location>
        <begin position="12"/>
        <end position="69"/>
    </location>
</feature>
<accession>A0ABV7PRH6</accession>
<dbReference type="Gene3D" id="1.10.10.10">
    <property type="entry name" value="Winged helix-like DNA-binding domain superfamily/Winged helix DNA-binding domain"/>
    <property type="match status" value="1"/>
</dbReference>
<organism evidence="6 7">
    <name type="scientific">Massilia haematophila</name>
    <dbReference type="NCBI Taxonomy" id="457923"/>
    <lineage>
        <taxon>Bacteria</taxon>
        <taxon>Pseudomonadati</taxon>
        <taxon>Pseudomonadota</taxon>
        <taxon>Betaproteobacteria</taxon>
        <taxon>Burkholderiales</taxon>
        <taxon>Oxalobacteraceae</taxon>
        <taxon>Telluria group</taxon>
        <taxon>Massilia</taxon>
    </lineage>
</organism>
<dbReference type="Gene3D" id="3.40.190.10">
    <property type="entry name" value="Periplasmic binding protein-like II"/>
    <property type="match status" value="2"/>
</dbReference>
<dbReference type="InterPro" id="IPR036388">
    <property type="entry name" value="WH-like_DNA-bd_sf"/>
</dbReference>
<sequence length="305" mass="33615">MQAINHFNLRTFDLNLLLAFDALMQELSVTRAAARLKIRQPAMSHALANLRTLFDDALFIRTGHVMQATARAKALHAALHPLLLQMQEALAAKARFDAASETRTFRLGINGQAEAIIVPALVAHLGQHAPGIRIQSIPIAEQAFHVLLNDDRIDLMIAHASDDLGWLRREKLYREQYVCCFNPSLLACSTPITADEYFAAVHGLVSADMDLSGFLAYMLRHAAAQLQVTHSSHNVMTLLAMAAQSPLIASLHGRVAARHAAAFGLAISPLPFDVDDLEVDMIWHPRSDNDPALDWFRALVRSCVP</sequence>
<dbReference type="PANTHER" id="PTHR30118">
    <property type="entry name" value="HTH-TYPE TRANSCRIPTIONAL REGULATOR LEUO-RELATED"/>
    <property type="match status" value="1"/>
</dbReference>
<comment type="similarity">
    <text evidence="1">Belongs to the LysR transcriptional regulatory family.</text>
</comment>
<evidence type="ECO:0000313" key="6">
    <source>
        <dbReference type="EMBL" id="MFC3460141.1"/>
    </source>
</evidence>
<dbReference type="SUPFAM" id="SSF53850">
    <property type="entry name" value="Periplasmic binding protein-like II"/>
    <property type="match status" value="1"/>
</dbReference>
<proteinExistence type="inferred from homology"/>
<evidence type="ECO:0000256" key="2">
    <source>
        <dbReference type="ARBA" id="ARBA00023015"/>
    </source>
</evidence>
<evidence type="ECO:0000256" key="3">
    <source>
        <dbReference type="ARBA" id="ARBA00023125"/>
    </source>
</evidence>
<evidence type="ECO:0000259" key="5">
    <source>
        <dbReference type="PROSITE" id="PS50931"/>
    </source>
</evidence>
<name>A0ABV7PRH6_9BURK</name>
<keyword evidence="3" id="KW-0238">DNA-binding</keyword>
<dbReference type="PROSITE" id="PS50931">
    <property type="entry name" value="HTH_LYSR"/>
    <property type="match status" value="1"/>
</dbReference>
<keyword evidence="7" id="KW-1185">Reference proteome</keyword>
<dbReference type="Pfam" id="PF03466">
    <property type="entry name" value="LysR_substrate"/>
    <property type="match status" value="1"/>
</dbReference>
<keyword evidence="2" id="KW-0805">Transcription regulation</keyword>
<gene>
    <name evidence="6" type="ORF">ACFOPH_18065</name>
</gene>
<evidence type="ECO:0000256" key="1">
    <source>
        <dbReference type="ARBA" id="ARBA00009437"/>
    </source>
</evidence>
<evidence type="ECO:0000256" key="4">
    <source>
        <dbReference type="ARBA" id="ARBA00023163"/>
    </source>
</evidence>